<dbReference type="Proteomes" id="UP000308197">
    <property type="component" value="Unassembled WGS sequence"/>
</dbReference>
<gene>
    <name evidence="2" type="ORF">K466DRAFT_478578</name>
</gene>
<dbReference type="InParanoid" id="A0A5C3PVK9"/>
<reference evidence="2 3" key="1">
    <citation type="journal article" date="2019" name="Nat. Ecol. Evol.">
        <title>Megaphylogeny resolves global patterns of mushroom evolution.</title>
        <authorList>
            <person name="Varga T."/>
            <person name="Krizsan K."/>
            <person name="Foldi C."/>
            <person name="Dima B."/>
            <person name="Sanchez-Garcia M."/>
            <person name="Sanchez-Ramirez S."/>
            <person name="Szollosi G.J."/>
            <person name="Szarkandi J.G."/>
            <person name="Papp V."/>
            <person name="Albert L."/>
            <person name="Andreopoulos W."/>
            <person name="Angelini C."/>
            <person name="Antonin V."/>
            <person name="Barry K.W."/>
            <person name="Bougher N.L."/>
            <person name="Buchanan P."/>
            <person name="Buyck B."/>
            <person name="Bense V."/>
            <person name="Catcheside P."/>
            <person name="Chovatia M."/>
            <person name="Cooper J."/>
            <person name="Damon W."/>
            <person name="Desjardin D."/>
            <person name="Finy P."/>
            <person name="Geml J."/>
            <person name="Haridas S."/>
            <person name="Hughes K."/>
            <person name="Justo A."/>
            <person name="Karasinski D."/>
            <person name="Kautmanova I."/>
            <person name="Kiss B."/>
            <person name="Kocsube S."/>
            <person name="Kotiranta H."/>
            <person name="LaButti K.M."/>
            <person name="Lechner B.E."/>
            <person name="Liimatainen K."/>
            <person name="Lipzen A."/>
            <person name="Lukacs Z."/>
            <person name="Mihaltcheva S."/>
            <person name="Morgado L.N."/>
            <person name="Niskanen T."/>
            <person name="Noordeloos M.E."/>
            <person name="Ohm R.A."/>
            <person name="Ortiz-Santana B."/>
            <person name="Ovrebo C."/>
            <person name="Racz N."/>
            <person name="Riley R."/>
            <person name="Savchenko A."/>
            <person name="Shiryaev A."/>
            <person name="Soop K."/>
            <person name="Spirin V."/>
            <person name="Szebenyi C."/>
            <person name="Tomsovsky M."/>
            <person name="Tulloss R.E."/>
            <person name="Uehling J."/>
            <person name="Grigoriev I.V."/>
            <person name="Vagvolgyi C."/>
            <person name="Papp T."/>
            <person name="Martin F.M."/>
            <person name="Miettinen O."/>
            <person name="Hibbett D.S."/>
            <person name="Nagy L.G."/>
        </authorList>
    </citation>
    <scope>NUCLEOTIDE SEQUENCE [LARGE SCALE GENOMIC DNA]</scope>
    <source>
        <strain evidence="2 3">HHB13444</strain>
    </source>
</reference>
<sequence length="473" mass="53242">MSDGETYEWGVLPGRSSGAYKRIIVCCDGTWQDGLDARQKWKYTNILRLARSVNHVDERFDRPVHQVVFYQSGIGTENLYDKVVLTRRAVNKVEEAYGFVANNYRPGDEVSIFLFGFSRGAYTVRMVAMFIGAIGVLDRTQMDHFASIFLAYQKRGKSEDEEEKRLLDEELEPWTGSSAPGKMRVNVGPAHFSVKVIGVFDTVGSVGMPEELTLTSSKIRNIFGFPDRRLGDHVERAYQALALDETRADFTCAPFEQTQVGRERGQVLKQCWFTGSHCDIGGGFEEHDLSDLTMNWLIANIEDALSFDYDYVTSLPQPAAPWGAQSPHDPLTGIYKIAKVSRREPPSETNEVTHERIHPSVMAQPNLSPHVRSIVDSNPSILHELLPWECKVKGVWDAKLQSESFRPQALAKHFDSSHNHHDHSSSIIHKAVDKIKHLKDGDDAVDTGDSHHRRVLSAWLQSSIGPVVQELLK</sequence>
<name>A0A5C3PVK9_9APHY</name>
<evidence type="ECO:0000313" key="3">
    <source>
        <dbReference type="Proteomes" id="UP000308197"/>
    </source>
</evidence>
<evidence type="ECO:0000313" key="2">
    <source>
        <dbReference type="EMBL" id="TFK93501.1"/>
    </source>
</evidence>
<keyword evidence="3" id="KW-1185">Reference proteome</keyword>
<proteinExistence type="predicted"/>
<dbReference type="PANTHER" id="PTHR33840">
    <property type="match status" value="1"/>
</dbReference>
<dbReference type="Pfam" id="PF09994">
    <property type="entry name" value="T6SS_Tle1-like_cat"/>
    <property type="match status" value="1"/>
</dbReference>
<dbReference type="AlphaFoldDB" id="A0A5C3PVK9"/>
<protein>
    <recommendedName>
        <fullName evidence="1">T6SS Phospholipase effector Tle1-like catalytic domain-containing protein</fullName>
    </recommendedName>
</protein>
<accession>A0A5C3PVK9</accession>
<dbReference type="PANTHER" id="PTHR33840:SF1">
    <property type="entry name" value="TLE1 PHOSPHOLIPASE DOMAIN-CONTAINING PROTEIN"/>
    <property type="match status" value="1"/>
</dbReference>
<feature type="domain" description="T6SS Phospholipase effector Tle1-like catalytic" evidence="1">
    <location>
        <begin position="21"/>
        <end position="299"/>
    </location>
</feature>
<dbReference type="STRING" id="1314778.A0A5C3PVK9"/>
<dbReference type="InterPro" id="IPR018712">
    <property type="entry name" value="Tle1-like_cat"/>
</dbReference>
<dbReference type="EMBL" id="ML210981">
    <property type="protein sequence ID" value="TFK93501.1"/>
    <property type="molecule type" value="Genomic_DNA"/>
</dbReference>
<evidence type="ECO:0000259" key="1">
    <source>
        <dbReference type="Pfam" id="PF09994"/>
    </source>
</evidence>
<organism evidence="2 3">
    <name type="scientific">Polyporus arcularius HHB13444</name>
    <dbReference type="NCBI Taxonomy" id="1314778"/>
    <lineage>
        <taxon>Eukaryota</taxon>
        <taxon>Fungi</taxon>
        <taxon>Dikarya</taxon>
        <taxon>Basidiomycota</taxon>
        <taxon>Agaricomycotina</taxon>
        <taxon>Agaricomycetes</taxon>
        <taxon>Polyporales</taxon>
        <taxon>Polyporaceae</taxon>
        <taxon>Polyporus</taxon>
    </lineage>
</organism>